<reference evidence="3" key="1">
    <citation type="journal article" date="2005" name="Nature">
        <title>The map-based sequence of the rice genome.</title>
        <authorList>
            <consortium name="International rice genome sequencing project (IRGSP)"/>
            <person name="Matsumoto T."/>
            <person name="Wu J."/>
            <person name="Kanamori H."/>
            <person name="Katayose Y."/>
            <person name="Fujisawa M."/>
            <person name="Namiki N."/>
            <person name="Mizuno H."/>
            <person name="Yamamoto K."/>
            <person name="Antonio B.A."/>
            <person name="Baba T."/>
            <person name="Sakata K."/>
            <person name="Nagamura Y."/>
            <person name="Aoki H."/>
            <person name="Arikawa K."/>
            <person name="Arita K."/>
            <person name="Bito T."/>
            <person name="Chiden Y."/>
            <person name="Fujitsuka N."/>
            <person name="Fukunaka R."/>
            <person name="Hamada M."/>
            <person name="Harada C."/>
            <person name="Hayashi A."/>
            <person name="Hijishita S."/>
            <person name="Honda M."/>
            <person name="Hosokawa S."/>
            <person name="Ichikawa Y."/>
            <person name="Idonuma A."/>
            <person name="Iijima M."/>
            <person name="Ikeda M."/>
            <person name="Ikeno M."/>
            <person name="Ito K."/>
            <person name="Ito S."/>
            <person name="Ito T."/>
            <person name="Ito Y."/>
            <person name="Ito Y."/>
            <person name="Iwabuchi A."/>
            <person name="Kamiya K."/>
            <person name="Karasawa W."/>
            <person name="Kurita K."/>
            <person name="Katagiri S."/>
            <person name="Kikuta A."/>
            <person name="Kobayashi H."/>
            <person name="Kobayashi N."/>
            <person name="Machita K."/>
            <person name="Maehara T."/>
            <person name="Masukawa M."/>
            <person name="Mizubayashi T."/>
            <person name="Mukai Y."/>
            <person name="Nagasaki H."/>
            <person name="Nagata Y."/>
            <person name="Naito S."/>
            <person name="Nakashima M."/>
            <person name="Nakama Y."/>
            <person name="Nakamichi Y."/>
            <person name="Nakamura M."/>
            <person name="Meguro A."/>
            <person name="Negishi M."/>
            <person name="Ohta I."/>
            <person name="Ohta T."/>
            <person name="Okamoto M."/>
            <person name="Ono N."/>
            <person name="Saji S."/>
            <person name="Sakaguchi M."/>
            <person name="Sakai K."/>
            <person name="Shibata M."/>
            <person name="Shimokawa T."/>
            <person name="Song J."/>
            <person name="Takazaki Y."/>
            <person name="Terasawa K."/>
            <person name="Tsugane M."/>
            <person name="Tsuji K."/>
            <person name="Ueda S."/>
            <person name="Waki K."/>
            <person name="Yamagata H."/>
            <person name="Yamamoto M."/>
            <person name="Yamamoto S."/>
            <person name="Yamane H."/>
            <person name="Yoshiki S."/>
            <person name="Yoshihara R."/>
            <person name="Yukawa K."/>
            <person name="Zhong H."/>
            <person name="Yano M."/>
            <person name="Yuan Q."/>
            <person name="Ouyang S."/>
            <person name="Liu J."/>
            <person name="Jones K.M."/>
            <person name="Gansberger K."/>
            <person name="Moffat K."/>
            <person name="Hill J."/>
            <person name="Bera J."/>
            <person name="Fadrosh D."/>
            <person name="Jin S."/>
            <person name="Johri S."/>
            <person name="Kim M."/>
            <person name="Overton L."/>
            <person name="Reardon M."/>
            <person name="Tsitrin T."/>
            <person name="Vuong H."/>
            <person name="Weaver B."/>
            <person name="Ciecko A."/>
            <person name="Tallon L."/>
            <person name="Jackson J."/>
            <person name="Pai G."/>
            <person name="Aken S.V."/>
            <person name="Utterback T."/>
            <person name="Reidmuller S."/>
            <person name="Feldblyum T."/>
            <person name="Hsiao J."/>
            <person name="Zismann V."/>
            <person name="Iobst S."/>
            <person name="de Vazeille A.R."/>
            <person name="Buell C.R."/>
            <person name="Ying K."/>
            <person name="Li Y."/>
            <person name="Lu T."/>
            <person name="Huang Y."/>
            <person name="Zhao Q."/>
            <person name="Feng Q."/>
            <person name="Zhang L."/>
            <person name="Zhu J."/>
            <person name="Weng Q."/>
            <person name="Mu J."/>
            <person name="Lu Y."/>
            <person name="Fan D."/>
            <person name="Liu Y."/>
            <person name="Guan J."/>
            <person name="Zhang Y."/>
            <person name="Yu S."/>
            <person name="Liu X."/>
            <person name="Zhang Y."/>
            <person name="Hong G."/>
            <person name="Han B."/>
            <person name="Choisne N."/>
            <person name="Demange N."/>
            <person name="Orjeda G."/>
            <person name="Samain S."/>
            <person name="Cattolico L."/>
            <person name="Pelletier E."/>
            <person name="Couloux A."/>
            <person name="Segurens B."/>
            <person name="Wincker P."/>
            <person name="D'Hont A."/>
            <person name="Scarpelli C."/>
            <person name="Weissenbach J."/>
            <person name="Salanoubat M."/>
            <person name="Quetier F."/>
            <person name="Yu Y."/>
            <person name="Kim H.R."/>
            <person name="Rambo T."/>
            <person name="Currie J."/>
            <person name="Collura K."/>
            <person name="Luo M."/>
            <person name="Yang T."/>
            <person name="Ammiraju J.S.S."/>
            <person name="Engler F."/>
            <person name="Soderlund C."/>
            <person name="Wing R.A."/>
            <person name="Palmer L.E."/>
            <person name="de la Bastide M."/>
            <person name="Spiegel L."/>
            <person name="Nascimento L."/>
            <person name="Zutavern T."/>
            <person name="O'Shaughnessy A."/>
            <person name="Dike S."/>
            <person name="Dedhia N."/>
            <person name="Preston R."/>
            <person name="Balija V."/>
            <person name="McCombie W.R."/>
            <person name="Chow T."/>
            <person name="Chen H."/>
            <person name="Chung M."/>
            <person name="Chen C."/>
            <person name="Shaw J."/>
            <person name="Wu H."/>
            <person name="Hsiao K."/>
            <person name="Chao Y."/>
            <person name="Chu M."/>
            <person name="Cheng C."/>
            <person name="Hour A."/>
            <person name="Lee P."/>
            <person name="Lin S."/>
            <person name="Lin Y."/>
            <person name="Liou J."/>
            <person name="Liu S."/>
            <person name="Hsing Y."/>
            <person name="Raghuvanshi S."/>
            <person name="Mohanty A."/>
            <person name="Bharti A.K."/>
            <person name="Gaur A."/>
            <person name="Gupta V."/>
            <person name="Kumar D."/>
            <person name="Ravi V."/>
            <person name="Vij S."/>
            <person name="Kapur A."/>
            <person name="Khurana P."/>
            <person name="Khurana P."/>
            <person name="Khurana J.P."/>
            <person name="Tyagi A.K."/>
            <person name="Gaikwad K."/>
            <person name="Singh A."/>
            <person name="Dalal V."/>
            <person name="Srivastava S."/>
            <person name="Dixit A."/>
            <person name="Pal A.K."/>
            <person name="Ghazi I.A."/>
            <person name="Yadav M."/>
            <person name="Pandit A."/>
            <person name="Bhargava A."/>
            <person name="Sureshbabu K."/>
            <person name="Batra K."/>
            <person name="Sharma T.R."/>
            <person name="Mohapatra T."/>
            <person name="Singh N.K."/>
            <person name="Messing J."/>
            <person name="Nelson A.B."/>
            <person name="Fuks G."/>
            <person name="Kavchok S."/>
            <person name="Keizer G."/>
            <person name="Linton E."/>
            <person name="Llaca V."/>
            <person name="Song R."/>
            <person name="Tanyolac B."/>
            <person name="Young S."/>
            <person name="Ho-Il K."/>
            <person name="Hahn J.H."/>
            <person name="Sangsakoo G."/>
            <person name="Vanavichit A."/>
            <person name="de Mattos Luiz.A.T."/>
            <person name="Zimmer P.D."/>
            <person name="Malone G."/>
            <person name="Dellagostin O."/>
            <person name="de Oliveira A.C."/>
            <person name="Bevan M."/>
            <person name="Bancroft I."/>
            <person name="Minx P."/>
            <person name="Cordum H."/>
            <person name="Wilson R."/>
            <person name="Cheng Z."/>
            <person name="Jin W."/>
            <person name="Jiang J."/>
            <person name="Leong S.A."/>
            <person name="Iwama H."/>
            <person name="Gojobori T."/>
            <person name="Itoh T."/>
            <person name="Niimura Y."/>
            <person name="Fujii Y."/>
            <person name="Habara T."/>
            <person name="Sakai H."/>
            <person name="Sato Y."/>
            <person name="Wilson G."/>
            <person name="Kumar K."/>
            <person name="McCouch S."/>
            <person name="Juretic N."/>
            <person name="Hoen D."/>
            <person name="Wright S."/>
            <person name="Bruskiewich R."/>
            <person name="Bureau T."/>
            <person name="Miyao A."/>
            <person name="Hirochika H."/>
            <person name="Nishikawa T."/>
            <person name="Kadowaki K."/>
            <person name="Sugiura M."/>
            <person name="Burr B."/>
            <person name="Sasaki T."/>
        </authorList>
    </citation>
    <scope>NUCLEOTIDE SEQUENCE [LARGE SCALE GENOMIC DNA]</scope>
    <source>
        <strain evidence="3">cv. Nipponbare</strain>
    </source>
</reference>
<gene>
    <name evidence="2" type="ORF">OSJNBa0053G10.18</name>
</gene>
<reference evidence="3" key="2">
    <citation type="journal article" date="2008" name="Nucleic Acids Res.">
        <title>The rice annotation project database (RAP-DB): 2008 update.</title>
        <authorList>
            <consortium name="The rice annotation project (RAP)"/>
        </authorList>
    </citation>
    <scope>GENOME REANNOTATION</scope>
    <source>
        <strain evidence="3">cv. Nipponbare</strain>
    </source>
</reference>
<accession>Q10IE9</accession>
<feature type="compositionally biased region" description="Basic residues" evidence="1">
    <location>
        <begin position="96"/>
        <end position="109"/>
    </location>
</feature>
<sequence>MISFSTFDIVADALGQLQQVNPGLVGPVQDIWFSAGTSFYIGSLDFTANKAGALRPLNPSIFDPTATSLVPFDLAKINFHDDRSLHDKVATTPTRRPGHHGRSKHRRPRLPTEFGPDGSDSSTCPC</sequence>
<proteinExistence type="predicted"/>
<feature type="region of interest" description="Disordered" evidence="1">
    <location>
        <begin position="85"/>
        <end position="126"/>
    </location>
</feature>
<protein>
    <submittedName>
        <fullName evidence="2">Uncharacterized protein</fullName>
    </submittedName>
</protein>
<dbReference type="AlphaFoldDB" id="Q10IE9"/>
<name>Q10IE9_ORYSJ</name>
<organism evidence="2 3">
    <name type="scientific">Oryza sativa subsp. japonica</name>
    <name type="common">Rice</name>
    <dbReference type="NCBI Taxonomy" id="39947"/>
    <lineage>
        <taxon>Eukaryota</taxon>
        <taxon>Viridiplantae</taxon>
        <taxon>Streptophyta</taxon>
        <taxon>Embryophyta</taxon>
        <taxon>Tracheophyta</taxon>
        <taxon>Spermatophyta</taxon>
        <taxon>Magnoliopsida</taxon>
        <taxon>Liliopsida</taxon>
        <taxon>Poales</taxon>
        <taxon>Poaceae</taxon>
        <taxon>BOP clade</taxon>
        <taxon>Oryzoideae</taxon>
        <taxon>Oryzeae</taxon>
        <taxon>Oryzinae</taxon>
        <taxon>Oryza</taxon>
        <taxon>Oryza sativa</taxon>
    </lineage>
</organism>
<evidence type="ECO:0000256" key="1">
    <source>
        <dbReference type="SAM" id="MobiDB-lite"/>
    </source>
</evidence>
<evidence type="ECO:0000313" key="2">
    <source>
        <dbReference type="EMBL" id="AAP44601.1"/>
    </source>
</evidence>
<dbReference type="Proteomes" id="UP000000763">
    <property type="component" value="Chromosome 3"/>
</dbReference>
<dbReference type="EMBL" id="AC091233">
    <property type="protein sequence ID" value="AAP44601.1"/>
    <property type="molecule type" value="Genomic_DNA"/>
</dbReference>
<evidence type="ECO:0000313" key="3">
    <source>
        <dbReference type="Proteomes" id="UP000000763"/>
    </source>
</evidence>